<feature type="region of interest" description="Disordered" evidence="1">
    <location>
        <begin position="46"/>
        <end position="85"/>
    </location>
</feature>
<evidence type="ECO:0000256" key="1">
    <source>
        <dbReference type="SAM" id="MobiDB-lite"/>
    </source>
</evidence>
<evidence type="ECO:0000313" key="2">
    <source>
        <dbReference type="EMBL" id="KAK7391693.1"/>
    </source>
</evidence>
<gene>
    <name evidence="2" type="ORF">VNO78_20112</name>
</gene>
<sequence>MALVALCEKAMLTAQLLVQDRQSSPMLYNKHALPWKALPVQQKWMNPNSKFGKKKLNSVKKRRVTDEAHIKRSTTQQGTGQNSKT</sequence>
<name>A0AAN9S8R6_PSOTE</name>
<dbReference type="Proteomes" id="UP001386955">
    <property type="component" value="Unassembled WGS sequence"/>
</dbReference>
<evidence type="ECO:0000313" key="3">
    <source>
        <dbReference type="Proteomes" id="UP001386955"/>
    </source>
</evidence>
<comment type="caution">
    <text evidence="2">The sequence shown here is derived from an EMBL/GenBank/DDBJ whole genome shotgun (WGS) entry which is preliminary data.</text>
</comment>
<accession>A0AAN9S8R6</accession>
<feature type="compositionally biased region" description="Polar residues" evidence="1">
    <location>
        <begin position="73"/>
        <end position="85"/>
    </location>
</feature>
<dbReference type="AlphaFoldDB" id="A0AAN9S8R6"/>
<organism evidence="2 3">
    <name type="scientific">Psophocarpus tetragonolobus</name>
    <name type="common">Winged bean</name>
    <name type="synonym">Dolichos tetragonolobus</name>
    <dbReference type="NCBI Taxonomy" id="3891"/>
    <lineage>
        <taxon>Eukaryota</taxon>
        <taxon>Viridiplantae</taxon>
        <taxon>Streptophyta</taxon>
        <taxon>Embryophyta</taxon>
        <taxon>Tracheophyta</taxon>
        <taxon>Spermatophyta</taxon>
        <taxon>Magnoliopsida</taxon>
        <taxon>eudicotyledons</taxon>
        <taxon>Gunneridae</taxon>
        <taxon>Pentapetalae</taxon>
        <taxon>rosids</taxon>
        <taxon>fabids</taxon>
        <taxon>Fabales</taxon>
        <taxon>Fabaceae</taxon>
        <taxon>Papilionoideae</taxon>
        <taxon>50 kb inversion clade</taxon>
        <taxon>NPAAA clade</taxon>
        <taxon>indigoferoid/millettioid clade</taxon>
        <taxon>Phaseoleae</taxon>
        <taxon>Psophocarpus</taxon>
    </lineage>
</organism>
<feature type="compositionally biased region" description="Basic residues" evidence="1">
    <location>
        <begin position="51"/>
        <end position="63"/>
    </location>
</feature>
<protein>
    <submittedName>
        <fullName evidence="2">Uncharacterized protein</fullName>
    </submittedName>
</protein>
<reference evidence="2 3" key="1">
    <citation type="submission" date="2024-01" db="EMBL/GenBank/DDBJ databases">
        <title>The genomes of 5 underutilized Papilionoideae crops provide insights into root nodulation and disease resistanc.</title>
        <authorList>
            <person name="Jiang F."/>
        </authorList>
    </citation>
    <scope>NUCLEOTIDE SEQUENCE [LARGE SCALE GENOMIC DNA]</scope>
    <source>
        <strain evidence="2">DUOXIRENSHENG_FW03</strain>
        <tissue evidence="2">Leaves</tissue>
    </source>
</reference>
<proteinExistence type="predicted"/>
<keyword evidence="3" id="KW-1185">Reference proteome</keyword>
<dbReference type="EMBL" id="JAYMYS010000005">
    <property type="protein sequence ID" value="KAK7391693.1"/>
    <property type="molecule type" value="Genomic_DNA"/>
</dbReference>